<proteinExistence type="predicted"/>
<organism evidence="3 4">
    <name type="scientific">Pseudomonas entomophila</name>
    <dbReference type="NCBI Taxonomy" id="312306"/>
    <lineage>
        <taxon>Bacteria</taxon>
        <taxon>Pseudomonadati</taxon>
        <taxon>Pseudomonadota</taxon>
        <taxon>Gammaproteobacteria</taxon>
        <taxon>Pseudomonadales</taxon>
        <taxon>Pseudomonadaceae</taxon>
        <taxon>Pseudomonas</taxon>
    </lineage>
</organism>
<keyword evidence="4" id="KW-1185">Reference proteome</keyword>
<dbReference type="Proteomes" id="UP001183127">
    <property type="component" value="Chromosome"/>
</dbReference>
<feature type="compositionally biased region" description="Polar residues" evidence="1">
    <location>
        <begin position="83"/>
        <end position="92"/>
    </location>
</feature>
<name>A0ABY9QMR2_9PSED</name>
<feature type="transmembrane region" description="Helical" evidence="2">
    <location>
        <begin position="37"/>
        <end position="59"/>
    </location>
</feature>
<evidence type="ECO:0000256" key="1">
    <source>
        <dbReference type="SAM" id="MobiDB-lite"/>
    </source>
</evidence>
<gene>
    <name evidence="3" type="ORF">RAH46_22560</name>
</gene>
<protein>
    <submittedName>
        <fullName evidence="3">Uncharacterized protein</fullName>
    </submittedName>
</protein>
<keyword evidence="2" id="KW-0472">Membrane</keyword>
<keyword evidence="2" id="KW-0812">Transmembrane</keyword>
<dbReference type="RefSeq" id="WP_011532524.1">
    <property type="nucleotide sequence ID" value="NZ_CP132921.1"/>
</dbReference>
<keyword evidence="2" id="KW-1133">Transmembrane helix</keyword>
<dbReference type="GeneID" id="32808486"/>
<evidence type="ECO:0000313" key="4">
    <source>
        <dbReference type="Proteomes" id="UP001183127"/>
    </source>
</evidence>
<dbReference type="EMBL" id="CP132921">
    <property type="protein sequence ID" value="WMW05074.1"/>
    <property type="molecule type" value="Genomic_DNA"/>
</dbReference>
<sequence length="175" mass="19257">MSQESISPLALIAVFAGVIEASALASLPFLSESSQTIYTWFLVGFPFFLTVLFFLTLNFNSNTLFAPDKHDAPAPCHTPDKASPSQTSSTPPDNLAPRTSAEKPPEPGEEPMVIAISGPDSRKLIENQVLRLINRPVRAARRWTLYNLDTRTCIQFKVSPMQGNLETPPNIHHPS</sequence>
<reference evidence="3 4" key="1">
    <citation type="submission" date="2023-08" db="EMBL/GenBank/DDBJ databases">
        <title>Complete Genome Sequence of Pseudomonas entomophila TVIN A01.</title>
        <authorList>
            <person name="Shelke T."/>
            <person name="Mahar N.S."/>
            <person name="Gupta I."/>
            <person name="Gupta V."/>
        </authorList>
    </citation>
    <scope>NUCLEOTIDE SEQUENCE [LARGE SCALE GENOMIC DNA]</scope>
    <source>
        <strain evidence="3 4">TVIN-A01</strain>
    </source>
</reference>
<accession>A0ABY9QMR2</accession>
<evidence type="ECO:0000256" key="2">
    <source>
        <dbReference type="SAM" id="Phobius"/>
    </source>
</evidence>
<feature type="region of interest" description="Disordered" evidence="1">
    <location>
        <begin position="74"/>
        <end position="114"/>
    </location>
</feature>
<evidence type="ECO:0000313" key="3">
    <source>
        <dbReference type="EMBL" id="WMW05074.1"/>
    </source>
</evidence>